<comment type="caution">
    <text evidence="1">The sequence shown here is derived from an EMBL/GenBank/DDBJ whole genome shotgun (WGS) entry which is preliminary data.</text>
</comment>
<proteinExistence type="predicted"/>
<evidence type="ECO:0000313" key="2">
    <source>
        <dbReference type="Proteomes" id="UP000256999"/>
    </source>
</evidence>
<dbReference type="AlphaFoldDB" id="A0A3E0UBH2"/>
<name>A0A3E0UBH2_9GAMM</name>
<evidence type="ECO:0000313" key="1">
    <source>
        <dbReference type="EMBL" id="REL34358.1"/>
    </source>
</evidence>
<organism evidence="1 2">
    <name type="scientific">Thalassotalea euphylliae</name>
    <dbReference type="NCBI Taxonomy" id="1655234"/>
    <lineage>
        <taxon>Bacteria</taxon>
        <taxon>Pseudomonadati</taxon>
        <taxon>Pseudomonadota</taxon>
        <taxon>Gammaproteobacteria</taxon>
        <taxon>Alteromonadales</taxon>
        <taxon>Colwelliaceae</taxon>
        <taxon>Thalassotalea</taxon>
    </lineage>
</organism>
<dbReference type="EMBL" id="QUOV01000001">
    <property type="protein sequence ID" value="REL34358.1"/>
    <property type="molecule type" value="Genomic_DNA"/>
</dbReference>
<dbReference type="RefSeq" id="WP_115999035.1">
    <property type="nucleotide sequence ID" value="NZ_QUOV01000001.1"/>
</dbReference>
<sequence length="162" mass="18199">MKLPIRIAAEQQVSDALNITKHELERIEAWANFETLKANWYGDEANSPSCQITLVSPEYFDKKFSAQLQTTSSDDPITGFQLDESQTVAFKFAELGSKQLIVISTTDEILTEQLAQTSNTSDKSHESETSQWIGSENAVKLQQVTRIWLLTMATHFGLDLID</sequence>
<dbReference type="OrthoDB" id="6215342at2"/>
<dbReference type="Proteomes" id="UP000256999">
    <property type="component" value="Unassembled WGS sequence"/>
</dbReference>
<protein>
    <submittedName>
        <fullName evidence="1">Uncharacterized protein</fullName>
    </submittedName>
</protein>
<reference evidence="1 2" key="1">
    <citation type="submission" date="2018-08" db="EMBL/GenBank/DDBJ databases">
        <title>Thalassotalea euphylliae genome.</title>
        <authorList>
            <person name="Summers S."/>
            <person name="Rice S.A."/>
            <person name="Freckelton M.L."/>
            <person name="Nedved B.T."/>
            <person name="Hadfield M.G."/>
        </authorList>
    </citation>
    <scope>NUCLEOTIDE SEQUENCE [LARGE SCALE GENOMIC DNA]</scope>
    <source>
        <strain evidence="1 2">H2</strain>
    </source>
</reference>
<accession>A0A3E0UBH2</accession>
<gene>
    <name evidence="1" type="ORF">DXX92_02765</name>
</gene>